<evidence type="ECO:0000256" key="6">
    <source>
        <dbReference type="ARBA" id="ARBA00022989"/>
    </source>
</evidence>
<dbReference type="InterPro" id="IPR032675">
    <property type="entry name" value="LRR_dom_sf"/>
</dbReference>
<feature type="compositionally biased region" description="Low complexity" evidence="10">
    <location>
        <begin position="185"/>
        <end position="194"/>
    </location>
</feature>
<name>A0ABU6RAP3_9FABA</name>
<keyword evidence="7 11" id="KW-0472">Membrane</keyword>
<evidence type="ECO:0000256" key="11">
    <source>
        <dbReference type="SAM" id="Phobius"/>
    </source>
</evidence>
<accession>A0ABU6RAP3</accession>
<keyword evidence="3 11" id="KW-0812">Transmembrane</keyword>
<organism evidence="12 13">
    <name type="scientific">Stylosanthes scabra</name>
    <dbReference type="NCBI Taxonomy" id="79078"/>
    <lineage>
        <taxon>Eukaryota</taxon>
        <taxon>Viridiplantae</taxon>
        <taxon>Streptophyta</taxon>
        <taxon>Embryophyta</taxon>
        <taxon>Tracheophyta</taxon>
        <taxon>Spermatophyta</taxon>
        <taxon>Magnoliopsida</taxon>
        <taxon>eudicotyledons</taxon>
        <taxon>Gunneridae</taxon>
        <taxon>Pentapetalae</taxon>
        <taxon>rosids</taxon>
        <taxon>fabids</taxon>
        <taxon>Fabales</taxon>
        <taxon>Fabaceae</taxon>
        <taxon>Papilionoideae</taxon>
        <taxon>50 kb inversion clade</taxon>
        <taxon>dalbergioids sensu lato</taxon>
        <taxon>Dalbergieae</taxon>
        <taxon>Pterocarpus clade</taxon>
        <taxon>Stylosanthes</taxon>
    </lineage>
</organism>
<dbReference type="Gene3D" id="3.80.10.10">
    <property type="entry name" value="Ribonuclease Inhibitor"/>
    <property type="match status" value="1"/>
</dbReference>
<keyword evidence="5" id="KW-0677">Repeat</keyword>
<evidence type="ECO:0000256" key="9">
    <source>
        <dbReference type="ARBA" id="ARBA00023180"/>
    </source>
</evidence>
<dbReference type="InterPro" id="IPR001611">
    <property type="entry name" value="Leu-rich_rpt"/>
</dbReference>
<dbReference type="PANTHER" id="PTHR47986">
    <property type="entry name" value="OSJNBA0070M12.3 PROTEIN"/>
    <property type="match status" value="1"/>
</dbReference>
<keyword evidence="13" id="KW-1185">Reference proteome</keyword>
<evidence type="ECO:0000256" key="7">
    <source>
        <dbReference type="ARBA" id="ARBA00023136"/>
    </source>
</evidence>
<dbReference type="InterPro" id="IPR052422">
    <property type="entry name" value="Auxin_Ser/Thr_Kinase"/>
</dbReference>
<dbReference type="SUPFAM" id="SSF52058">
    <property type="entry name" value="L domain-like"/>
    <property type="match status" value="1"/>
</dbReference>
<feature type="transmembrane region" description="Helical" evidence="11">
    <location>
        <begin position="208"/>
        <end position="232"/>
    </location>
</feature>
<sequence length="252" mass="27214">MNLSLLEEISLHNNLFQGPMPAFNKNVEASFKGNGFCLNHPGPCDHRVTTLLQVAEAFGYPFQLARTWQGNNPCKRWSFITCDSQGKVRTVNLTNLNLNGTISPTFANLTDLRELYLGGNNLTDSIPESLTALSQLKILDVSNNNLSGIVPAFSPNTILNTANNSFLVWSSLSPIESPPAPPLTSLPSPATPSTNKASPTASTTTYHLWIKLGAGAAGSIVGIIVTFGVIVFNSKRRFSLTRDNVKKKKKAG</sequence>
<comment type="caution">
    <text evidence="12">The sequence shown here is derived from an EMBL/GenBank/DDBJ whole genome shotgun (WGS) entry which is preliminary data.</text>
</comment>
<dbReference type="EMBL" id="JASCZI010030303">
    <property type="protein sequence ID" value="MED6120979.1"/>
    <property type="molecule type" value="Genomic_DNA"/>
</dbReference>
<evidence type="ECO:0000256" key="4">
    <source>
        <dbReference type="ARBA" id="ARBA00022729"/>
    </source>
</evidence>
<evidence type="ECO:0000256" key="5">
    <source>
        <dbReference type="ARBA" id="ARBA00022737"/>
    </source>
</evidence>
<dbReference type="Proteomes" id="UP001341840">
    <property type="component" value="Unassembled WGS sequence"/>
</dbReference>
<evidence type="ECO:0000256" key="10">
    <source>
        <dbReference type="SAM" id="MobiDB-lite"/>
    </source>
</evidence>
<comment type="subcellular location">
    <subcellularLocation>
        <location evidence="1">Membrane</location>
        <topology evidence="1">Single-pass membrane protein</topology>
    </subcellularLocation>
</comment>
<keyword evidence="8" id="KW-0675">Receptor</keyword>
<proteinExistence type="predicted"/>
<feature type="region of interest" description="Disordered" evidence="10">
    <location>
        <begin position="179"/>
        <end position="199"/>
    </location>
</feature>
<keyword evidence="4" id="KW-0732">Signal</keyword>
<evidence type="ECO:0000313" key="12">
    <source>
        <dbReference type="EMBL" id="MED6120979.1"/>
    </source>
</evidence>
<keyword evidence="9" id="KW-0325">Glycoprotein</keyword>
<evidence type="ECO:0000313" key="13">
    <source>
        <dbReference type="Proteomes" id="UP001341840"/>
    </source>
</evidence>
<evidence type="ECO:0008006" key="14">
    <source>
        <dbReference type="Google" id="ProtNLM"/>
    </source>
</evidence>
<reference evidence="12 13" key="1">
    <citation type="journal article" date="2023" name="Plants (Basel)">
        <title>Bridging the Gap: Combining Genomics and Transcriptomics Approaches to Understand Stylosanthes scabra, an Orphan Legume from the Brazilian Caatinga.</title>
        <authorList>
            <person name="Ferreira-Neto J.R.C."/>
            <person name="da Silva M.D."/>
            <person name="Binneck E."/>
            <person name="de Melo N.F."/>
            <person name="da Silva R.H."/>
            <person name="de Melo A.L.T.M."/>
            <person name="Pandolfi V."/>
            <person name="Bustamante F.O."/>
            <person name="Brasileiro-Vidal A.C."/>
            <person name="Benko-Iseppon A.M."/>
        </authorList>
    </citation>
    <scope>NUCLEOTIDE SEQUENCE [LARGE SCALE GENOMIC DNA]</scope>
    <source>
        <tissue evidence="12">Leaves</tissue>
    </source>
</reference>
<dbReference type="PANTHER" id="PTHR47986:SF10">
    <property type="entry name" value="RECEPTOR-LIKE KINASE TMK4"/>
    <property type="match status" value="1"/>
</dbReference>
<evidence type="ECO:0000256" key="1">
    <source>
        <dbReference type="ARBA" id="ARBA00004167"/>
    </source>
</evidence>
<protein>
    <recommendedName>
        <fullName evidence="14">Leucine-rich repeat-containing N-terminal plant-type domain-containing protein</fullName>
    </recommendedName>
</protein>
<evidence type="ECO:0000256" key="8">
    <source>
        <dbReference type="ARBA" id="ARBA00023170"/>
    </source>
</evidence>
<evidence type="ECO:0000256" key="3">
    <source>
        <dbReference type="ARBA" id="ARBA00022692"/>
    </source>
</evidence>
<keyword evidence="2" id="KW-0433">Leucine-rich repeat</keyword>
<keyword evidence="6 11" id="KW-1133">Transmembrane helix</keyword>
<gene>
    <name evidence="12" type="ORF">PIB30_025756</name>
</gene>
<evidence type="ECO:0000256" key="2">
    <source>
        <dbReference type="ARBA" id="ARBA00022614"/>
    </source>
</evidence>
<dbReference type="Pfam" id="PF13855">
    <property type="entry name" value="LRR_8"/>
    <property type="match status" value="1"/>
</dbReference>